<evidence type="ECO:0000256" key="8">
    <source>
        <dbReference type="ARBA" id="ARBA00023316"/>
    </source>
</evidence>
<keyword evidence="7 11" id="KW-0063">Aspartyl esterase</keyword>
<sequence length="333" mass="36921">MFTSVQGDHFTAKDIAFENYAGAEKHQAVALRVSADLVLFHNCRMDGYQDTLYAHTYRQFYSNCTITGTIDFVFGDSAAIFQDCTFVVRKPLPNQSCIVTAQGRKDIRQPTGLVLQNCSFVADHDYFPLRHTNKAYLGRPWKEFSRTIILESFLDDLIQPQGWLPWNETFALDTLFYTEFNNRGPAASKAGRVTWAGVKELPASRIRRFTADKFIDGKRWVPVQGVPYAGGFMLPVPAKDANAGAYSPVVPEEDKDIGGSKDKSDSRQRLQCAAEYDLHLQSAQQRACVTSLSRLCPAASGNAKDRDSGASTNPSTRVASNCGPVHLAETSRV</sequence>
<evidence type="ECO:0000256" key="11">
    <source>
        <dbReference type="RuleBase" id="RU000589"/>
    </source>
</evidence>
<dbReference type="InterPro" id="IPR000070">
    <property type="entry name" value="Pectinesterase_cat"/>
</dbReference>
<evidence type="ECO:0000256" key="5">
    <source>
        <dbReference type="ARBA" id="ARBA00022525"/>
    </source>
</evidence>
<dbReference type="InterPro" id="IPR033131">
    <property type="entry name" value="Pectinesterase_Asp_AS"/>
</dbReference>
<comment type="catalytic activity">
    <reaction evidence="9 11">
        <text>[(1-&gt;4)-alpha-D-galacturonosyl methyl ester](n) + n H2O = [(1-&gt;4)-alpha-D-galacturonosyl](n) + n methanol + n H(+)</text>
        <dbReference type="Rhea" id="RHEA:22380"/>
        <dbReference type="Rhea" id="RHEA-COMP:14570"/>
        <dbReference type="Rhea" id="RHEA-COMP:14573"/>
        <dbReference type="ChEBI" id="CHEBI:15377"/>
        <dbReference type="ChEBI" id="CHEBI:15378"/>
        <dbReference type="ChEBI" id="CHEBI:17790"/>
        <dbReference type="ChEBI" id="CHEBI:140522"/>
        <dbReference type="ChEBI" id="CHEBI:140523"/>
        <dbReference type="EC" id="3.1.1.11"/>
    </reaction>
</comment>
<comment type="subcellular location">
    <subcellularLocation>
        <location evidence="1">Secreted</location>
        <location evidence="1">Cell wall</location>
    </subcellularLocation>
</comment>
<accession>A0A9N7R9Y6</accession>
<comment type="caution">
    <text evidence="14">The sequence shown here is derived from an EMBL/GenBank/DDBJ whole genome shotgun (WGS) entry which is preliminary data.</text>
</comment>
<dbReference type="InterPro" id="IPR011050">
    <property type="entry name" value="Pectin_lyase_fold/virulence"/>
</dbReference>
<dbReference type="Gene3D" id="2.160.20.10">
    <property type="entry name" value="Single-stranded right-handed beta-helix, Pectin lyase-like"/>
    <property type="match status" value="1"/>
</dbReference>
<evidence type="ECO:0000256" key="1">
    <source>
        <dbReference type="ARBA" id="ARBA00004191"/>
    </source>
</evidence>
<dbReference type="PROSITE" id="PS00503">
    <property type="entry name" value="PECTINESTERASE_2"/>
    <property type="match status" value="1"/>
</dbReference>
<dbReference type="Pfam" id="PF01095">
    <property type="entry name" value="Pectinesterase"/>
    <property type="match status" value="1"/>
</dbReference>
<feature type="region of interest" description="Disordered" evidence="12">
    <location>
        <begin position="245"/>
        <end position="266"/>
    </location>
</feature>
<evidence type="ECO:0000313" key="14">
    <source>
        <dbReference type="EMBL" id="CAA0822316.1"/>
    </source>
</evidence>
<feature type="compositionally biased region" description="Polar residues" evidence="12">
    <location>
        <begin position="309"/>
        <end position="319"/>
    </location>
</feature>
<dbReference type="GO" id="GO:0030599">
    <property type="term" value="F:pectinesterase activity"/>
    <property type="evidence" value="ECO:0007669"/>
    <property type="project" value="UniProtKB-UniRule"/>
</dbReference>
<evidence type="ECO:0000256" key="7">
    <source>
        <dbReference type="ARBA" id="ARBA00023085"/>
    </source>
</evidence>
<keyword evidence="8" id="KW-0961">Cell wall biogenesis/degradation</keyword>
<evidence type="ECO:0000256" key="12">
    <source>
        <dbReference type="SAM" id="MobiDB-lite"/>
    </source>
</evidence>
<dbReference type="EMBL" id="CACSLK010023397">
    <property type="protein sequence ID" value="CAA0822316.1"/>
    <property type="molecule type" value="Genomic_DNA"/>
</dbReference>
<organism evidence="14 15">
    <name type="scientific">Striga hermonthica</name>
    <name type="common">Purple witchweed</name>
    <name type="synonym">Buchnera hermonthica</name>
    <dbReference type="NCBI Taxonomy" id="68872"/>
    <lineage>
        <taxon>Eukaryota</taxon>
        <taxon>Viridiplantae</taxon>
        <taxon>Streptophyta</taxon>
        <taxon>Embryophyta</taxon>
        <taxon>Tracheophyta</taxon>
        <taxon>Spermatophyta</taxon>
        <taxon>Magnoliopsida</taxon>
        <taxon>eudicotyledons</taxon>
        <taxon>Gunneridae</taxon>
        <taxon>Pentapetalae</taxon>
        <taxon>asterids</taxon>
        <taxon>lamiids</taxon>
        <taxon>Lamiales</taxon>
        <taxon>Orobanchaceae</taxon>
        <taxon>Buchnereae</taxon>
        <taxon>Striga</taxon>
    </lineage>
</organism>
<keyword evidence="5" id="KW-0964">Secreted</keyword>
<name>A0A9N7R9Y6_STRHE</name>
<dbReference type="FunFam" id="2.160.20.10:FF:000029">
    <property type="entry name" value="Pectinesterase 4"/>
    <property type="match status" value="1"/>
</dbReference>
<keyword evidence="4" id="KW-0134">Cell wall</keyword>
<dbReference type="EC" id="3.1.1.11" evidence="3 11"/>
<reference evidence="14" key="1">
    <citation type="submission" date="2019-12" db="EMBL/GenBank/DDBJ databases">
        <authorList>
            <person name="Scholes J."/>
        </authorList>
    </citation>
    <scope>NUCLEOTIDE SEQUENCE</scope>
</reference>
<dbReference type="GO" id="GO:0042545">
    <property type="term" value="P:cell wall modification"/>
    <property type="evidence" value="ECO:0007669"/>
    <property type="project" value="UniProtKB-UniRule"/>
</dbReference>
<dbReference type="AlphaFoldDB" id="A0A9N7R9Y6"/>
<evidence type="ECO:0000256" key="10">
    <source>
        <dbReference type="PROSITE-ProRule" id="PRU10040"/>
    </source>
</evidence>
<dbReference type="Proteomes" id="UP001153555">
    <property type="component" value="Unassembled WGS sequence"/>
</dbReference>
<proteinExistence type="predicted"/>
<dbReference type="OrthoDB" id="2019149at2759"/>
<evidence type="ECO:0000256" key="4">
    <source>
        <dbReference type="ARBA" id="ARBA00022512"/>
    </source>
</evidence>
<dbReference type="PANTHER" id="PTHR31707">
    <property type="entry name" value="PECTINESTERASE"/>
    <property type="match status" value="1"/>
</dbReference>
<evidence type="ECO:0000256" key="6">
    <source>
        <dbReference type="ARBA" id="ARBA00022801"/>
    </source>
</evidence>
<dbReference type="InterPro" id="IPR012334">
    <property type="entry name" value="Pectin_lyas_fold"/>
</dbReference>
<protein>
    <recommendedName>
        <fullName evidence="3 11">Pectinesterase</fullName>
        <ecNumber evidence="3 11">3.1.1.11</ecNumber>
    </recommendedName>
</protein>
<keyword evidence="6 11" id="KW-0378">Hydrolase</keyword>
<feature type="active site" evidence="10">
    <location>
        <position position="71"/>
    </location>
</feature>
<feature type="compositionally biased region" description="Basic and acidic residues" evidence="12">
    <location>
        <begin position="256"/>
        <end position="266"/>
    </location>
</feature>
<dbReference type="SUPFAM" id="SSF51126">
    <property type="entry name" value="Pectin lyase-like"/>
    <property type="match status" value="1"/>
</dbReference>
<evidence type="ECO:0000256" key="3">
    <source>
        <dbReference type="ARBA" id="ARBA00013229"/>
    </source>
</evidence>
<feature type="region of interest" description="Disordered" evidence="12">
    <location>
        <begin position="299"/>
        <end position="333"/>
    </location>
</feature>
<feature type="domain" description="Pectinesterase catalytic" evidence="13">
    <location>
        <begin position="4"/>
        <end position="217"/>
    </location>
</feature>
<evidence type="ECO:0000313" key="15">
    <source>
        <dbReference type="Proteomes" id="UP001153555"/>
    </source>
</evidence>
<evidence type="ECO:0000256" key="9">
    <source>
        <dbReference type="ARBA" id="ARBA00047928"/>
    </source>
</evidence>
<gene>
    <name evidence="14" type="ORF">SHERM_19801</name>
</gene>
<dbReference type="GO" id="GO:0045490">
    <property type="term" value="P:pectin catabolic process"/>
    <property type="evidence" value="ECO:0007669"/>
    <property type="project" value="UniProtKB-UniRule"/>
</dbReference>
<evidence type="ECO:0000256" key="2">
    <source>
        <dbReference type="ARBA" id="ARBA00005184"/>
    </source>
</evidence>
<evidence type="ECO:0000259" key="13">
    <source>
        <dbReference type="Pfam" id="PF01095"/>
    </source>
</evidence>
<comment type="pathway">
    <text evidence="2 11">Glycan metabolism; pectin degradation; 2-dehydro-3-deoxy-D-gluconate from pectin: step 1/5.</text>
</comment>
<keyword evidence="15" id="KW-1185">Reference proteome</keyword>